<name>A0A6H9YQ73_9ACTN</name>
<protein>
    <recommendedName>
        <fullName evidence="4">Lipoprotein</fullName>
    </recommendedName>
</protein>
<keyword evidence="1" id="KW-0732">Signal</keyword>
<organism evidence="2 3">
    <name type="scientific">Actinomadura rudentiformis</name>
    <dbReference type="NCBI Taxonomy" id="359158"/>
    <lineage>
        <taxon>Bacteria</taxon>
        <taxon>Bacillati</taxon>
        <taxon>Actinomycetota</taxon>
        <taxon>Actinomycetes</taxon>
        <taxon>Streptosporangiales</taxon>
        <taxon>Thermomonosporaceae</taxon>
        <taxon>Actinomadura</taxon>
    </lineage>
</organism>
<gene>
    <name evidence="2" type="ORF">F8566_33595</name>
</gene>
<reference evidence="2 3" key="1">
    <citation type="submission" date="2019-09" db="EMBL/GenBank/DDBJ databases">
        <title>Actinomadura physcomitrii sp. nov., a novel actinomycete isolated from moss [Physcomitrium sphaericum (Ludw) Fuernr].</title>
        <authorList>
            <person name="Zhuang X."/>
            <person name="Liu C."/>
        </authorList>
    </citation>
    <scope>NUCLEOTIDE SEQUENCE [LARGE SCALE GENOMIC DNA]</scope>
    <source>
        <strain evidence="2 3">HMC1</strain>
    </source>
</reference>
<evidence type="ECO:0008006" key="4">
    <source>
        <dbReference type="Google" id="ProtNLM"/>
    </source>
</evidence>
<dbReference type="Proteomes" id="UP000468735">
    <property type="component" value="Unassembled WGS sequence"/>
</dbReference>
<accession>A0A6H9YQ73</accession>
<proteinExistence type="predicted"/>
<keyword evidence="3" id="KW-1185">Reference proteome</keyword>
<evidence type="ECO:0000256" key="1">
    <source>
        <dbReference type="SAM" id="SignalP"/>
    </source>
</evidence>
<dbReference type="AlphaFoldDB" id="A0A6H9YQ73"/>
<evidence type="ECO:0000313" key="2">
    <source>
        <dbReference type="EMBL" id="KAB2343666.1"/>
    </source>
</evidence>
<feature type="signal peptide" evidence="1">
    <location>
        <begin position="1"/>
        <end position="25"/>
    </location>
</feature>
<evidence type="ECO:0000313" key="3">
    <source>
        <dbReference type="Proteomes" id="UP000468735"/>
    </source>
</evidence>
<comment type="caution">
    <text evidence="2">The sequence shown here is derived from an EMBL/GenBank/DDBJ whole genome shotgun (WGS) entry which is preliminary data.</text>
</comment>
<dbReference type="RefSeq" id="WP_151565890.1">
    <property type="nucleotide sequence ID" value="NZ_WBMT01000018.1"/>
</dbReference>
<sequence>MRRWPAAIQLSLLACVLAACGSSMDKTEAAAETQRVMNQTVELLHPDYRALPKGPQPQTQEGEACYNALTRDGSKIKVEHRYVVRGLNTQQITDLARRVEKFWDEDLKAYTKSSEGFETGNPRITMEYKDLNLLLRVSIYVPKEVIISVVSDCIKPNGD</sequence>
<dbReference type="EMBL" id="WBMT01000018">
    <property type="protein sequence ID" value="KAB2343666.1"/>
    <property type="molecule type" value="Genomic_DNA"/>
</dbReference>
<feature type="chain" id="PRO_5038665858" description="Lipoprotein" evidence="1">
    <location>
        <begin position="26"/>
        <end position="159"/>
    </location>
</feature>
<dbReference type="PROSITE" id="PS51257">
    <property type="entry name" value="PROKAR_LIPOPROTEIN"/>
    <property type="match status" value="1"/>
</dbReference>